<sequence length="492" mass="54953">MLNFSMAGMSVCSFFNLSLVILLFFSIPDVSVSKLRIIQYPRNVDVLKGDNITLNCFVPEAQHVQFVRWYRSEGEMKRYVYSDKPSGTEQNHPRVTWVDKNKTINFSIRITNVTNDETGTYYCVIEGEDLGTGTQSGNGTFLNVRGLTIIQPAKPLRIQEGEAITLGCFLSNTFFKGPLKWYKVDGKRREILISEDTIEKKTSASRVSWAEHVHQRDKSIRITDATINDTGVYYCEKFSSTGALIAAGGGNRLNVSGNVFITGPPGRVKLGSFVTLTCQVNSFSMPTLIWLKDGRPHPPDRITTSSNGNVHMSRLSLKITQEDIQSSVECQKKGNEEEQEEDYDDEPLSAVFKLNPLITVMPQVRITTTAGFSNSSSHHYSCEVTGFYPEDIRVYWTLRNHSVPSCCKKKWRNADGTFSMSCHVQVSRSKLSAGAVMKCHAGYCQQCCARSVGEAMTCKRGHKMSNCLPAVNDGLTEVQPATERKTCCQRNA</sequence>
<dbReference type="AlphaFoldDB" id="A0A8C4XA28"/>
<dbReference type="SMART" id="SM00409">
    <property type="entry name" value="IG"/>
    <property type="match status" value="3"/>
</dbReference>
<name>A0A8C4XA28_ERPCA</name>
<evidence type="ECO:0000259" key="4">
    <source>
        <dbReference type="PROSITE" id="PS50835"/>
    </source>
</evidence>
<feature type="domain" description="Ig-like" evidence="4">
    <location>
        <begin position="145"/>
        <end position="235"/>
    </location>
</feature>
<dbReference type="InterPro" id="IPR013106">
    <property type="entry name" value="Ig_V-set"/>
</dbReference>
<dbReference type="InterPro" id="IPR013783">
    <property type="entry name" value="Ig-like_fold"/>
</dbReference>
<feature type="domain" description="Ig-like" evidence="4">
    <location>
        <begin position="28"/>
        <end position="140"/>
    </location>
</feature>
<organism evidence="5 6">
    <name type="scientific">Erpetoichthys calabaricus</name>
    <name type="common">Rope fish</name>
    <name type="synonym">Calamoichthys calabaricus</name>
    <dbReference type="NCBI Taxonomy" id="27687"/>
    <lineage>
        <taxon>Eukaryota</taxon>
        <taxon>Metazoa</taxon>
        <taxon>Chordata</taxon>
        <taxon>Craniata</taxon>
        <taxon>Vertebrata</taxon>
        <taxon>Euteleostomi</taxon>
        <taxon>Actinopterygii</taxon>
        <taxon>Polypteriformes</taxon>
        <taxon>Polypteridae</taxon>
        <taxon>Erpetoichthys</taxon>
    </lineage>
</organism>
<keyword evidence="3" id="KW-0812">Transmembrane</keyword>
<keyword evidence="1" id="KW-1015">Disulfide bond</keyword>
<dbReference type="Pfam" id="PF07686">
    <property type="entry name" value="V-set"/>
    <property type="match status" value="2"/>
</dbReference>
<protein>
    <submittedName>
        <fullName evidence="5">Signal-regulatory protein beta-1-like</fullName>
    </submittedName>
</protein>
<dbReference type="InterPro" id="IPR007110">
    <property type="entry name" value="Ig-like_dom"/>
</dbReference>
<dbReference type="SUPFAM" id="SSF48726">
    <property type="entry name" value="Immunoglobulin"/>
    <property type="match status" value="4"/>
</dbReference>
<dbReference type="InterPro" id="IPR003598">
    <property type="entry name" value="Ig_sub2"/>
</dbReference>
<dbReference type="GeneTree" id="ENSGT00960000186656"/>
<dbReference type="Pfam" id="PF07654">
    <property type="entry name" value="C1-set"/>
    <property type="match status" value="1"/>
</dbReference>
<dbReference type="PROSITE" id="PS50835">
    <property type="entry name" value="IG_LIKE"/>
    <property type="match status" value="4"/>
</dbReference>
<reference evidence="5" key="1">
    <citation type="submission" date="2021-06" db="EMBL/GenBank/DDBJ databases">
        <authorList>
            <consortium name="Wellcome Sanger Institute Data Sharing"/>
        </authorList>
    </citation>
    <scope>NUCLEOTIDE SEQUENCE [LARGE SCALE GENOMIC DNA]</scope>
</reference>
<evidence type="ECO:0000313" key="5">
    <source>
        <dbReference type="Ensembl" id="ENSECRP00000015762.1"/>
    </source>
</evidence>
<proteinExistence type="predicted"/>
<dbReference type="Ensembl" id="ENSECRT00000016041.1">
    <property type="protein sequence ID" value="ENSECRP00000015762.1"/>
    <property type="gene ID" value="ENSECRG00000010523.1"/>
</dbReference>
<dbReference type="InterPro" id="IPR036179">
    <property type="entry name" value="Ig-like_dom_sf"/>
</dbReference>
<keyword evidence="6" id="KW-1185">Reference proteome</keyword>
<evidence type="ECO:0000256" key="3">
    <source>
        <dbReference type="SAM" id="Phobius"/>
    </source>
</evidence>
<dbReference type="InterPro" id="IPR003599">
    <property type="entry name" value="Ig_sub"/>
</dbReference>
<keyword evidence="3" id="KW-1133">Transmembrane helix</keyword>
<evidence type="ECO:0000256" key="1">
    <source>
        <dbReference type="ARBA" id="ARBA00023157"/>
    </source>
</evidence>
<reference evidence="5" key="2">
    <citation type="submission" date="2025-08" db="UniProtKB">
        <authorList>
            <consortium name="Ensembl"/>
        </authorList>
    </citation>
    <scope>IDENTIFICATION</scope>
</reference>
<feature type="transmembrane region" description="Helical" evidence="3">
    <location>
        <begin position="6"/>
        <end position="27"/>
    </location>
</feature>
<keyword evidence="2" id="KW-0325">Glycoprotein</keyword>
<evidence type="ECO:0000256" key="2">
    <source>
        <dbReference type="ARBA" id="ARBA00023180"/>
    </source>
</evidence>
<accession>A0A8C4XA28</accession>
<dbReference type="InterPro" id="IPR003597">
    <property type="entry name" value="Ig_C1-set"/>
</dbReference>
<dbReference type="PANTHER" id="PTHR19971">
    <property type="entry name" value="SIGNAL-REGULATORY PROTEIN BETA"/>
    <property type="match status" value="1"/>
</dbReference>
<gene>
    <name evidence="5" type="primary">LOC114659709</name>
</gene>
<evidence type="ECO:0000313" key="6">
    <source>
        <dbReference type="Proteomes" id="UP000694620"/>
    </source>
</evidence>
<dbReference type="SMART" id="SM00406">
    <property type="entry name" value="IGv"/>
    <property type="match status" value="2"/>
</dbReference>
<reference evidence="5" key="3">
    <citation type="submission" date="2025-09" db="UniProtKB">
        <authorList>
            <consortium name="Ensembl"/>
        </authorList>
    </citation>
    <scope>IDENTIFICATION</scope>
</reference>
<feature type="domain" description="Ig-like" evidence="4">
    <location>
        <begin position="356"/>
        <end position="396"/>
    </location>
</feature>
<keyword evidence="3" id="KW-0472">Membrane</keyword>
<dbReference type="Proteomes" id="UP000694620">
    <property type="component" value="Chromosome 10"/>
</dbReference>
<dbReference type="CDD" id="cd00098">
    <property type="entry name" value="IgC1"/>
    <property type="match status" value="1"/>
</dbReference>
<feature type="domain" description="Ig-like" evidence="4">
    <location>
        <begin position="271"/>
        <end position="349"/>
    </location>
</feature>
<dbReference type="Gene3D" id="2.60.40.10">
    <property type="entry name" value="Immunoglobulins"/>
    <property type="match status" value="4"/>
</dbReference>
<dbReference type="SMART" id="SM00408">
    <property type="entry name" value="IGc2"/>
    <property type="match status" value="2"/>
</dbReference>
<dbReference type="InterPro" id="IPR051755">
    <property type="entry name" value="Ig-like_CS_Receptor"/>
</dbReference>